<evidence type="ECO:0000313" key="1">
    <source>
        <dbReference type="EMBL" id="KKZ62299.1"/>
    </source>
</evidence>
<gene>
    <name evidence="1" type="ORF">EMCG_03271</name>
</gene>
<comment type="caution">
    <text evidence="1">The sequence shown here is derived from an EMBL/GenBank/DDBJ whole genome shotgun (WGS) entry which is preliminary data.</text>
</comment>
<organism evidence="1 2">
    <name type="scientific">[Emmonsia] crescens</name>
    <dbReference type="NCBI Taxonomy" id="73230"/>
    <lineage>
        <taxon>Eukaryota</taxon>
        <taxon>Fungi</taxon>
        <taxon>Dikarya</taxon>
        <taxon>Ascomycota</taxon>
        <taxon>Pezizomycotina</taxon>
        <taxon>Eurotiomycetes</taxon>
        <taxon>Eurotiomycetidae</taxon>
        <taxon>Onygenales</taxon>
        <taxon>Ajellomycetaceae</taxon>
        <taxon>Emergomyces</taxon>
    </lineage>
</organism>
<protein>
    <submittedName>
        <fullName evidence="1">Uncharacterized protein</fullName>
    </submittedName>
</protein>
<dbReference type="AlphaFoldDB" id="A0A0G2J0F9"/>
<dbReference type="Pfam" id="PF21858">
    <property type="entry name" value="DUF6914"/>
    <property type="match status" value="1"/>
</dbReference>
<dbReference type="InterPro" id="IPR054208">
    <property type="entry name" value="DUF6914"/>
</dbReference>
<dbReference type="Proteomes" id="UP000034164">
    <property type="component" value="Unassembled WGS sequence"/>
</dbReference>
<dbReference type="VEuPathDB" id="FungiDB:EMCG_03271"/>
<dbReference type="EMBL" id="LCZI01001143">
    <property type="protein sequence ID" value="KKZ62299.1"/>
    <property type="molecule type" value="Genomic_DNA"/>
</dbReference>
<proteinExistence type="predicted"/>
<accession>A0A0G2J0F9</accession>
<reference evidence="2" key="1">
    <citation type="journal article" date="2015" name="PLoS Genet.">
        <title>The dynamic genome and transcriptome of the human fungal pathogen Blastomyces and close relative Emmonsia.</title>
        <authorList>
            <person name="Munoz J.F."/>
            <person name="Gauthier G.M."/>
            <person name="Desjardins C.A."/>
            <person name="Gallo J.E."/>
            <person name="Holder J."/>
            <person name="Sullivan T.D."/>
            <person name="Marty A.J."/>
            <person name="Carmen J.C."/>
            <person name="Chen Z."/>
            <person name="Ding L."/>
            <person name="Gujja S."/>
            <person name="Magrini V."/>
            <person name="Misas E."/>
            <person name="Mitreva M."/>
            <person name="Priest M."/>
            <person name="Saif S."/>
            <person name="Whiston E.A."/>
            <person name="Young S."/>
            <person name="Zeng Q."/>
            <person name="Goldman W.E."/>
            <person name="Mardis E.R."/>
            <person name="Taylor J.W."/>
            <person name="McEwen J.G."/>
            <person name="Clay O.K."/>
            <person name="Klein B.S."/>
            <person name="Cuomo C.A."/>
        </authorList>
    </citation>
    <scope>NUCLEOTIDE SEQUENCE [LARGE SCALE GENOMIC DNA]</scope>
    <source>
        <strain evidence="2">UAMH 3008</strain>
    </source>
</reference>
<evidence type="ECO:0000313" key="2">
    <source>
        <dbReference type="Proteomes" id="UP000034164"/>
    </source>
</evidence>
<sequence>MTCGSSRITTLTRKHSRARPYQIRLLSNHSVATVAAPMSTLENSKYRVYVALYPRHSHRVKYCWTLITEPETTAEGSTAVQSFAVEAANGWGSHLETGIIPAPFESMPTVRVRVDKVEVTNSTHLDDILKATLFPIHEINTLDFCWVKEALEKLKAYSLLENGQPMWDTVVTVAMEYYIKEEANPSRQNSKHIDLEKVPTYDLTG</sequence>
<name>A0A0G2J0F9_9EURO</name>